<feature type="transmembrane region" description="Helical" evidence="8">
    <location>
        <begin position="21"/>
        <end position="47"/>
    </location>
</feature>
<keyword evidence="5 8" id="KW-1133">Transmembrane helix</keyword>
<dbReference type="InterPro" id="IPR004937">
    <property type="entry name" value="Urea_transporter"/>
</dbReference>
<dbReference type="InterPro" id="IPR029020">
    <property type="entry name" value="Ammonium/urea_transptr"/>
</dbReference>
<reference evidence="9 10" key="1">
    <citation type="journal article" date="2024" name="Fungal Genet. Biol.">
        <title>The porcine skin microbiome exhibits broad fungal antagonism.</title>
        <authorList>
            <person name="De La Cruz K.F."/>
            <person name="Townsend E.C."/>
            <person name="Alex Cheong J.Z."/>
            <person name="Salamzade R."/>
            <person name="Liu A."/>
            <person name="Sandstrom S."/>
            <person name="Davila E."/>
            <person name="Huang L."/>
            <person name="Xu K.H."/>
            <person name="Wu S.Y."/>
            <person name="Meudt J.J."/>
            <person name="Shanmuganayagam D."/>
            <person name="Gibson A.L.F."/>
            <person name="Kalan L.R."/>
        </authorList>
    </citation>
    <scope>NUCLEOTIDE SEQUENCE [LARGE SCALE GENOMIC DNA]</scope>
    <source>
        <strain evidence="9 10">LK2625</strain>
    </source>
</reference>
<evidence type="ECO:0000256" key="4">
    <source>
        <dbReference type="ARBA" id="ARBA00022692"/>
    </source>
</evidence>
<feature type="transmembrane region" description="Helical" evidence="8">
    <location>
        <begin position="247"/>
        <end position="269"/>
    </location>
</feature>
<dbReference type="PANTHER" id="PTHR10464">
    <property type="entry name" value="UREA TRANSPORTER"/>
    <property type="match status" value="1"/>
</dbReference>
<feature type="transmembrane region" description="Helical" evidence="8">
    <location>
        <begin position="351"/>
        <end position="368"/>
    </location>
</feature>
<name>A0ABV3V4M0_9MICC</name>
<feature type="compositionally biased region" description="Basic and acidic residues" evidence="7">
    <location>
        <begin position="95"/>
        <end position="109"/>
    </location>
</feature>
<comment type="subcellular location">
    <subcellularLocation>
        <location evidence="1">Cell membrane</location>
        <topology evidence="1">Multi-pass membrane protein</topology>
    </subcellularLocation>
</comment>
<proteinExistence type="inferred from homology"/>
<evidence type="ECO:0000256" key="8">
    <source>
        <dbReference type="SAM" id="Phobius"/>
    </source>
</evidence>
<keyword evidence="3" id="KW-1003">Cell membrane</keyword>
<feature type="transmembrane region" description="Helical" evidence="8">
    <location>
        <begin position="276"/>
        <end position="293"/>
    </location>
</feature>
<gene>
    <name evidence="9" type="ORF">VVR66_13420</name>
</gene>
<evidence type="ECO:0000256" key="5">
    <source>
        <dbReference type="ARBA" id="ARBA00022989"/>
    </source>
</evidence>
<keyword evidence="10" id="KW-1185">Reference proteome</keyword>
<comment type="similarity">
    <text evidence="2">Belongs to the urea transporter family.</text>
</comment>
<feature type="region of interest" description="Disordered" evidence="7">
    <location>
        <begin position="63"/>
        <end position="128"/>
    </location>
</feature>
<evidence type="ECO:0000256" key="1">
    <source>
        <dbReference type="ARBA" id="ARBA00004651"/>
    </source>
</evidence>
<feature type="compositionally biased region" description="Polar residues" evidence="7">
    <location>
        <begin position="119"/>
        <end position="128"/>
    </location>
</feature>
<dbReference type="PANTHER" id="PTHR10464:SF4">
    <property type="entry name" value="UREA TRANSPORTER"/>
    <property type="match status" value="1"/>
</dbReference>
<keyword evidence="6 8" id="KW-0472">Membrane</keyword>
<evidence type="ECO:0000313" key="9">
    <source>
        <dbReference type="EMBL" id="MEX3595717.1"/>
    </source>
</evidence>
<accession>A0ABV3V4M0</accession>
<sequence>MWIVQALVRSQGQIFFQRARLSGLLVLLALAVASPWLAGFAVLGAAVQTGVSVLLRRPRGASVRLSSSGGDRSSRGRTGPGPGPGPGPGCGCGSRSERHGADGAARRSELVAGQPQRPAPSSGSHRASALAMSSLSTDATARRDAADGIHGFCGALTGCAAFLACGPSTAALVWTFLGSALCALLVRALERLRIFNWLPMLTGPFCAVSTALNPVFARWHRDAESPGAPPFELLGPIPDLVTGTVRASAQVLLTDHLITGLLVLAIMFFAGVREGLWSLVGALTATALGFWLLGWQPTMAGLAGYCGFLTALALGAVFPRNDAARAVRVLVPLVGACLTVPLWWALQQAGMAVYTWPFVLTTWAILFAQRRWARRERAGAAS</sequence>
<feature type="transmembrane region" description="Helical" evidence="8">
    <location>
        <begin position="171"/>
        <end position="189"/>
    </location>
</feature>
<evidence type="ECO:0000313" key="10">
    <source>
        <dbReference type="Proteomes" id="UP001558481"/>
    </source>
</evidence>
<evidence type="ECO:0000256" key="6">
    <source>
        <dbReference type="ARBA" id="ARBA00023136"/>
    </source>
</evidence>
<dbReference type="Proteomes" id="UP001558481">
    <property type="component" value="Unassembled WGS sequence"/>
</dbReference>
<dbReference type="EMBL" id="JAYWLU010000015">
    <property type="protein sequence ID" value="MEX3595717.1"/>
    <property type="molecule type" value="Genomic_DNA"/>
</dbReference>
<evidence type="ECO:0000256" key="7">
    <source>
        <dbReference type="SAM" id="MobiDB-lite"/>
    </source>
</evidence>
<dbReference type="Gene3D" id="1.10.3430.10">
    <property type="entry name" value="Ammonium transporter AmtB like domains"/>
    <property type="match status" value="2"/>
</dbReference>
<protein>
    <submittedName>
        <fullName evidence="9">Urea transporter</fullName>
    </submittedName>
</protein>
<feature type="transmembrane region" description="Helical" evidence="8">
    <location>
        <begin position="196"/>
        <end position="216"/>
    </location>
</feature>
<evidence type="ECO:0000256" key="2">
    <source>
        <dbReference type="ARBA" id="ARBA00005914"/>
    </source>
</evidence>
<comment type="caution">
    <text evidence="9">The sequence shown here is derived from an EMBL/GenBank/DDBJ whole genome shotgun (WGS) entry which is preliminary data.</text>
</comment>
<evidence type="ECO:0000256" key="3">
    <source>
        <dbReference type="ARBA" id="ARBA00022475"/>
    </source>
</evidence>
<dbReference type="RefSeq" id="WP_368629872.1">
    <property type="nucleotide sequence ID" value="NZ_JAYWLU010000015.1"/>
</dbReference>
<dbReference type="Pfam" id="PF03253">
    <property type="entry name" value="UT"/>
    <property type="match status" value="2"/>
</dbReference>
<feature type="transmembrane region" description="Helical" evidence="8">
    <location>
        <begin position="299"/>
        <end position="319"/>
    </location>
</feature>
<feature type="transmembrane region" description="Helical" evidence="8">
    <location>
        <begin position="326"/>
        <end position="345"/>
    </location>
</feature>
<keyword evidence="4 8" id="KW-0812">Transmembrane</keyword>
<organism evidence="9 10">
    <name type="scientific">Kocuria carniphila</name>
    <dbReference type="NCBI Taxonomy" id="262208"/>
    <lineage>
        <taxon>Bacteria</taxon>
        <taxon>Bacillati</taxon>
        <taxon>Actinomycetota</taxon>
        <taxon>Actinomycetes</taxon>
        <taxon>Micrococcales</taxon>
        <taxon>Micrococcaceae</taxon>
        <taxon>Kocuria</taxon>
    </lineage>
</organism>